<keyword evidence="2" id="KW-0808">Transferase</keyword>
<dbReference type="VEuPathDB" id="GiardiaDB:GMRT_10395"/>
<evidence type="ECO:0000313" key="9">
    <source>
        <dbReference type="Proteomes" id="UP000315496"/>
    </source>
</evidence>
<dbReference type="Gene3D" id="3.30.200.20">
    <property type="entry name" value="Phosphorylase Kinase, domain 1"/>
    <property type="match status" value="1"/>
</dbReference>
<feature type="region of interest" description="Disordered" evidence="6">
    <location>
        <begin position="513"/>
        <end position="567"/>
    </location>
</feature>
<proteinExistence type="predicted"/>
<dbReference type="Gene3D" id="1.10.510.10">
    <property type="entry name" value="Transferase(Phosphotransferase) domain 1"/>
    <property type="match status" value="1"/>
</dbReference>
<feature type="compositionally biased region" description="Low complexity" evidence="6">
    <location>
        <begin position="588"/>
        <end position="597"/>
    </location>
</feature>
<name>A0A4Z1SX03_GIAMU</name>
<dbReference type="InterPro" id="IPR011009">
    <property type="entry name" value="Kinase-like_dom_sf"/>
</dbReference>
<feature type="domain" description="Protein kinase" evidence="7">
    <location>
        <begin position="11"/>
        <end position="284"/>
    </location>
</feature>
<keyword evidence="9" id="KW-1185">Reference proteome</keyword>
<dbReference type="EC" id="2.7.11.1" evidence="1"/>
<dbReference type="InterPro" id="IPR000719">
    <property type="entry name" value="Prot_kinase_dom"/>
</dbReference>
<keyword evidence="5" id="KW-0067">ATP-binding</keyword>
<dbReference type="PANTHER" id="PTHR43671">
    <property type="entry name" value="SERINE/THREONINE-PROTEIN KINASE NEK"/>
    <property type="match status" value="1"/>
</dbReference>
<dbReference type="GO" id="GO:0004674">
    <property type="term" value="F:protein serine/threonine kinase activity"/>
    <property type="evidence" value="ECO:0007669"/>
    <property type="project" value="UniProtKB-EC"/>
</dbReference>
<evidence type="ECO:0000313" key="8">
    <source>
        <dbReference type="EMBL" id="TNJ30332.1"/>
    </source>
</evidence>
<evidence type="ECO:0000259" key="7">
    <source>
        <dbReference type="PROSITE" id="PS50011"/>
    </source>
</evidence>
<feature type="compositionally biased region" description="Basic and acidic residues" evidence="6">
    <location>
        <begin position="599"/>
        <end position="610"/>
    </location>
</feature>
<dbReference type="SUPFAM" id="SSF56112">
    <property type="entry name" value="Protein kinase-like (PK-like)"/>
    <property type="match status" value="1"/>
</dbReference>
<organism evidence="8 9">
    <name type="scientific">Giardia muris</name>
    <dbReference type="NCBI Taxonomy" id="5742"/>
    <lineage>
        <taxon>Eukaryota</taxon>
        <taxon>Metamonada</taxon>
        <taxon>Diplomonadida</taxon>
        <taxon>Hexamitidae</taxon>
        <taxon>Giardiinae</taxon>
        <taxon>Giardia</taxon>
    </lineage>
</organism>
<dbReference type="GO" id="GO:0005524">
    <property type="term" value="F:ATP binding"/>
    <property type="evidence" value="ECO:0007669"/>
    <property type="project" value="UniProtKB-KW"/>
</dbReference>
<dbReference type="PROSITE" id="PS50011">
    <property type="entry name" value="PROTEIN_KINASE_DOM"/>
    <property type="match status" value="1"/>
</dbReference>
<evidence type="ECO:0000256" key="6">
    <source>
        <dbReference type="SAM" id="MobiDB-lite"/>
    </source>
</evidence>
<reference evidence="8 9" key="1">
    <citation type="submission" date="2019-05" db="EMBL/GenBank/DDBJ databases">
        <title>The compact genome of Giardia muris reveals important steps in the evolution of intestinal protozoan parasites.</title>
        <authorList>
            <person name="Xu F."/>
            <person name="Jimenez-Gonzalez A."/>
            <person name="Einarsson E."/>
            <person name="Astvaldsson A."/>
            <person name="Peirasmaki D."/>
            <person name="Eckmann L."/>
            <person name="Andersson J.O."/>
            <person name="Svard S.G."/>
            <person name="Jerlstrom-Hultqvist J."/>
        </authorList>
    </citation>
    <scope>NUCLEOTIDE SEQUENCE [LARGE SCALE GENOMIC DNA]</scope>
    <source>
        <strain evidence="8 9">Roberts-Thomson</strain>
    </source>
</reference>
<comment type="caution">
    <text evidence="8">The sequence shown here is derived from an EMBL/GenBank/DDBJ whole genome shotgun (WGS) entry which is preliminary data.</text>
</comment>
<gene>
    <name evidence="8" type="ORF">GMRT_10395</name>
</gene>
<dbReference type="EMBL" id="VDLU01000001">
    <property type="protein sequence ID" value="TNJ30332.1"/>
    <property type="molecule type" value="Genomic_DNA"/>
</dbReference>
<evidence type="ECO:0000256" key="4">
    <source>
        <dbReference type="ARBA" id="ARBA00022777"/>
    </source>
</evidence>
<evidence type="ECO:0000256" key="1">
    <source>
        <dbReference type="ARBA" id="ARBA00012513"/>
    </source>
</evidence>
<protein>
    <recommendedName>
        <fullName evidence="1">non-specific serine/threonine protein kinase</fullName>
        <ecNumber evidence="1">2.7.11.1</ecNumber>
    </recommendedName>
</protein>
<feature type="region of interest" description="Disordered" evidence="6">
    <location>
        <begin position="588"/>
        <end position="610"/>
    </location>
</feature>
<dbReference type="AlphaFoldDB" id="A0A4Z1SX03"/>
<sequence length="610" mass="68407">MDFPPIVASKYQPCTMLDQDARSRILIARHIQTGEQRVCKVIQYRHVGADARLAIDAEHSLLNGLKHPNIMKATEIIFNPPTMEYYVFYHNYQGNNLANIAARHAQNGTHLDEDTVWMIIIQLAEFLSYLHSPERKDLPDVGMIIHRDLVPNNIYLAENGLYLVTGFQSAAILEPGREKASKVVGDCHYMSPEMIRKQPYTCRSDLFMLGCILYELCALQPYRSPQATYDSILSRLQYEDNSFSLSEYSSDLCQLISSLLDPNPMKRPLAMDIVAGNRTRSAYAAYRSIIDKVYSKETIFESSNIYSTHPTQQMQQMQQMQQGAVPMQAQHQLPCEQPPVLRAPSGTSYYTTASQQTLYSQPSEIMTSLEMGYQPPPPAPPQQPIFTMVNPPIIINQDTSSPKYHTPLEAYQPIPSHMNRYNVTMRPVAHESYPEYNPPSGFTMTHQVPSYPYTTPNQFSMYGGPCIVRQEFRPVVAPQQIGDISSINTVSIYEGSQRASSQGLRALRDASVQSNGKPLREGWSGHTLGVDTGVGTIGSRTPSPYCRGSSRSHSRSTTHRSIPEYDGEAPSVSLVDAEYTPAVAFRAATTRARSRSTSAKKELRARSRGR</sequence>
<keyword evidence="4 8" id="KW-0418">Kinase</keyword>
<evidence type="ECO:0000256" key="3">
    <source>
        <dbReference type="ARBA" id="ARBA00022741"/>
    </source>
</evidence>
<dbReference type="Proteomes" id="UP000315496">
    <property type="component" value="Chromosome 1"/>
</dbReference>
<evidence type="ECO:0000256" key="2">
    <source>
        <dbReference type="ARBA" id="ARBA00022679"/>
    </source>
</evidence>
<evidence type="ECO:0000256" key="5">
    <source>
        <dbReference type="ARBA" id="ARBA00022840"/>
    </source>
</evidence>
<keyword evidence="3" id="KW-0547">Nucleotide-binding</keyword>
<dbReference type="OrthoDB" id="504170at2759"/>
<dbReference type="InterPro" id="IPR050660">
    <property type="entry name" value="NEK_Ser/Thr_kinase"/>
</dbReference>
<dbReference type="PANTHER" id="PTHR43671:SF13">
    <property type="entry name" value="SERINE_THREONINE-PROTEIN KINASE NEK2"/>
    <property type="match status" value="1"/>
</dbReference>
<accession>A0A4Z1SX03</accession>
<dbReference type="Pfam" id="PF00069">
    <property type="entry name" value="Pkinase"/>
    <property type="match status" value="1"/>
</dbReference>